<dbReference type="EMBL" id="BAAABM010000040">
    <property type="protein sequence ID" value="GAA0349469.1"/>
    <property type="molecule type" value="Genomic_DNA"/>
</dbReference>
<keyword evidence="2" id="KW-1185">Reference proteome</keyword>
<reference evidence="2" key="1">
    <citation type="journal article" date="2019" name="Int. J. Syst. Evol. Microbiol.">
        <title>The Global Catalogue of Microorganisms (GCM) 10K type strain sequencing project: providing services to taxonomists for standard genome sequencing and annotation.</title>
        <authorList>
            <consortium name="The Broad Institute Genomics Platform"/>
            <consortium name="The Broad Institute Genome Sequencing Center for Infectious Disease"/>
            <person name="Wu L."/>
            <person name="Ma J."/>
        </authorList>
    </citation>
    <scope>NUCLEOTIDE SEQUENCE [LARGE SCALE GENOMIC DNA]</scope>
    <source>
        <strain evidence="2">JCM 3146</strain>
    </source>
</reference>
<protein>
    <recommendedName>
        <fullName evidence="3">Transposase</fullName>
    </recommendedName>
</protein>
<proteinExistence type="predicted"/>
<organism evidence="1 2">
    <name type="scientific">Actinoallomurus spadix</name>
    <dbReference type="NCBI Taxonomy" id="79912"/>
    <lineage>
        <taxon>Bacteria</taxon>
        <taxon>Bacillati</taxon>
        <taxon>Actinomycetota</taxon>
        <taxon>Actinomycetes</taxon>
        <taxon>Streptosporangiales</taxon>
        <taxon>Thermomonosporaceae</taxon>
        <taxon>Actinoallomurus</taxon>
    </lineage>
</organism>
<accession>A0ABP3GQM9</accession>
<dbReference type="RefSeq" id="WP_252811363.1">
    <property type="nucleotide sequence ID" value="NZ_BAAABM010000040.1"/>
</dbReference>
<dbReference type="Proteomes" id="UP001501822">
    <property type="component" value="Unassembled WGS sequence"/>
</dbReference>
<comment type="caution">
    <text evidence="1">The sequence shown here is derived from an EMBL/GenBank/DDBJ whole genome shotgun (WGS) entry which is preliminary data.</text>
</comment>
<evidence type="ECO:0000313" key="1">
    <source>
        <dbReference type="EMBL" id="GAA0349469.1"/>
    </source>
</evidence>
<evidence type="ECO:0000313" key="2">
    <source>
        <dbReference type="Proteomes" id="UP001501822"/>
    </source>
</evidence>
<sequence length="77" mass="8743">MTSDPVAVLHRRFPGLVFWFGVRTGSWWAIVPPPAGWRLIEAADPDQLTQAVIKSQSWPWPSPRQGARWTLGVGRHR</sequence>
<evidence type="ECO:0008006" key="3">
    <source>
        <dbReference type="Google" id="ProtNLM"/>
    </source>
</evidence>
<gene>
    <name evidence="1" type="ORF">GCM10010151_43990</name>
</gene>
<name>A0ABP3GQM9_9ACTN</name>